<dbReference type="Proteomes" id="UP000829398">
    <property type="component" value="Chromosome 1"/>
</dbReference>
<protein>
    <submittedName>
        <fullName evidence="1">Tautomerase/MIF superfamily protein</fullName>
    </submittedName>
</protein>
<name>A0ACB8P5H4_CITSI</name>
<evidence type="ECO:0000313" key="2">
    <source>
        <dbReference type="Proteomes" id="UP000829398"/>
    </source>
</evidence>
<dbReference type="EMBL" id="CM039170">
    <property type="protein sequence ID" value="KAH9805713.1"/>
    <property type="molecule type" value="Genomic_DNA"/>
</dbReference>
<gene>
    <name evidence="1" type="ORF">KPL71_002504</name>
</gene>
<evidence type="ECO:0000313" key="1">
    <source>
        <dbReference type="EMBL" id="KAH9805713.1"/>
    </source>
</evidence>
<organism evidence="1 2">
    <name type="scientific">Citrus sinensis</name>
    <name type="common">Sweet orange</name>
    <name type="synonym">Citrus aurantium var. sinensis</name>
    <dbReference type="NCBI Taxonomy" id="2711"/>
    <lineage>
        <taxon>Eukaryota</taxon>
        <taxon>Viridiplantae</taxon>
        <taxon>Streptophyta</taxon>
        <taxon>Embryophyta</taxon>
        <taxon>Tracheophyta</taxon>
        <taxon>Spermatophyta</taxon>
        <taxon>Magnoliopsida</taxon>
        <taxon>eudicotyledons</taxon>
        <taxon>Gunneridae</taxon>
        <taxon>Pentapetalae</taxon>
        <taxon>rosids</taxon>
        <taxon>malvids</taxon>
        <taxon>Sapindales</taxon>
        <taxon>Rutaceae</taxon>
        <taxon>Aurantioideae</taxon>
        <taxon>Citrus</taxon>
    </lineage>
</organism>
<accession>A0ACB8P5H4</accession>
<comment type="caution">
    <text evidence="1">The sequence shown here is derived from an EMBL/GenBank/DDBJ whole genome shotgun (WGS) entry which is preliminary data.</text>
</comment>
<keyword evidence="2" id="KW-1185">Reference proteome</keyword>
<reference evidence="2" key="1">
    <citation type="journal article" date="2023" name="Hortic. Res.">
        <title>A chromosome-level phased genome enabling allele-level studies in sweet orange: a case study on citrus Huanglongbing tolerance.</title>
        <authorList>
            <person name="Wu B."/>
            <person name="Yu Q."/>
            <person name="Deng Z."/>
            <person name="Duan Y."/>
            <person name="Luo F."/>
            <person name="Gmitter F. Jr."/>
        </authorList>
    </citation>
    <scope>NUCLEOTIDE SEQUENCE [LARGE SCALE GENOMIC DNA]</scope>
    <source>
        <strain evidence="2">cv. Valencia</strain>
    </source>
</reference>
<sequence length="137" mass="14754">MPTLNLYTNVPVDAVIASDILRDATKAVAKILGKSESVLYHICCTYSVISIERCLAIFSSNFISVVQYVMILINGGVPIAFAGTEAPAAYGELISIGSLGPSVNGKLSSTIAEILQTKLLIDSSRFYIKLYDVEVIY</sequence>
<proteinExistence type="predicted"/>